<feature type="region of interest" description="Disordered" evidence="1">
    <location>
        <begin position="29"/>
        <end position="86"/>
    </location>
</feature>
<name>A0A833R1L2_9POAL</name>
<feature type="compositionally biased region" description="Basic and acidic residues" evidence="1">
    <location>
        <begin position="29"/>
        <end position="42"/>
    </location>
</feature>
<accession>A0A833R1L2</accession>
<evidence type="ECO:0000313" key="2">
    <source>
        <dbReference type="EMBL" id="KAF3331803.1"/>
    </source>
</evidence>
<protein>
    <submittedName>
        <fullName evidence="2">Uncharacterized protein</fullName>
    </submittedName>
</protein>
<evidence type="ECO:0000313" key="3">
    <source>
        <dbReference type="Proteomes" id="UP000623129"/>
    </source>
</evidence>
<feature type="region of interest" description="Disordered" evidence="1">
    <location>
        <begin position="98"/>
        <end position="138"/>
    </location>
</feature>
<evidence type="ECO:0000256" key="1">
    <source>
        <dbReference type="SAM" id="MobiDB-lite"/>
    </source>
</evidence>
<dbReference type="Proteomes" id="UP000623129">
    <property type="component" value="Unassembled WGS sequence"/>
</dbReference>
<keyword evidence="3" id="KW-1185">Reference proteome</keyword>
<feature type="compositionally biased region" description="Basic and acidic residues" evidence="1">
    <location>
        <begin position="103"/>
        <end position="114"/>
    </location>
</feature>
<feature type="compositionally biased region" description="Polar residues" evidence="1">
    <location>
        <begin position="44"/>
        <end position="59"/>
    </location>
</feature>
<organism evidence="2 3">
    <name type="scientific">Carex littledalei</name>
    <dbReference type="NCBI Taxonomy" id="544730"/>
    <lineage>
        <taxon>Eukaryota</taxon>
        <taxon>Viridiplantae</taxon>
        <taxon>Streptophyta</taxon>
        <taxon>Embryophyta</taxon>
        <taxon>Tracheophyta</taxon>
        <taxon>Spermatophyta</taxon>
        <taxon>Magnoliopsida</taxon>
        <taxon>Liliopsida</taxon>
        <taxon>Poales</taxon>
        <taxon>Cyperaceae</taxon>
        <taxon>Cyperoideae</taxon>
        <taxon>Cariceae</taxon>
        <taxon>Carex</taxon>
        <taxon>Carex subgen. Euthyceras</taxon>
    </lineage>
</organism>
<proteinExistence type="predicted"/>
<dbReference type="AlphaFoldDB" id="A0A833R1L2"/>
<sequence>MRYKNIEEKILAFHFSFRVIKMDDWADEKESLVSVSNEEKKKSPSNGDEQAGPSTSISTEEQKEIMNEGNDERREENGETGAGTAIINSIASKFGVTVPGLSTKEEESAHKEEGSGGIVKQMISNLPESLPKSEDDVPAAEEASLLLFVIED</sequence>
<dbReference type="OrthoDB" id="689633at2759"/>
<dbReference type="EMBL" id="SWLB01000012">
    <property type="protein sequence ID" value="KAF3331803.1"/>
    <property type="molecule type" value="Genomic_DNA"/>
</dbReference>
<gene>
    <name evidence="2" type="ORF">FCM35_KLT03209</name>
</gene>
<feature type="compositionally biased region" description="Basic and acidic residues" evidence="1">
    <location>
        <begin position="60"/>
        <end position="77"/>
    </location>
</feature>
<reference evidence="2" key="1">
    <citation type="submission" date="2020-01" db="EMBL/GenBank/DDBJ databases">
        <title>Genome sequence of Kobresia littledalei, the first chromosome-level genome in the family Cyperaceae.</title>
        <authorList>
            <person name="Qu G."/>
        </authorList>
    </citation>
    <scope>NUCLEOTIDE SEQUENCE</scope>
    <source>
        <strain evidence="2">C.B.Clarke</strain>
        <tissue evidence="2">Leaf</tissue>
    </source>
</reference>
<comment type="caution">
    <text evidence="2">The sequence shown here is derived from an EMBL/GenBank/DDBJ whole genome shotgun (WGS) entry which is preliminary data.</text>
</comment>